<evidence type="ECO:0000313" key="2">
    <source>
        <dbReference type="EMBL" id="CAB4278876.1"/>
    </source>
</evidence>
<reference evidence="2 3" key="1">
    <citation type="submission" date="2020-05" db="EMBL/GenBank/DDBJ databases">
        <authorList>
            <person name="Campoy J."/>
            <person name="Schneeberger K."/>
            <person name="Spophaly S."/>
        </authorList>
    </citation>
    <scope>NUCLEOTIDE SEQUENCE [LARGE SCALE GENOMIC DNA]</scope>
    <source>
        <strain evidence="2">PruArmRojPasFocal</strain>
    </source>
</reference>
<sequence>MEQPRITVVFLRPDGKKPWRKSQRLLVLCAKSRLTQPKMILTALVHHAMDQASHNLSPCKASRIQSLKIRFSDTILKANEIIKGPPDSPPSRKLMQRTKERESVRRTILNMEKSVYFEDHL</sequence>
<name>A0A6J5UQJ6_PRUAR</name>
<dbReference type="Proteomes" id="UP000507222">
    <property type="component" value="Unassembled WGS sequence"/>
</dbReference>
<dbReference type="EMBL" id="CAEKDK010000005">
    <property type="protein sequence ID" value="CAB4278876.1"/>
    <property type="molecule type" value="Genomic_DNA"/>
</dbReference>
<protein>
    <submittedName>
        <fullName evidence="2">Uncharacterized protein</fullName>
    </submittedName>
</protein>
<evidence type="ECO:0000313" key="3">
    <source>
        <dbReference type="Proteomes" id="UP000507222"/>
    </source>
</evidence>
<accession>A0A6J5UQJ6</accession>
<proteinExistence type="predicted"/>
<dbReference type="AlphaFoldDB" id="A0A6J5UQJ6"/>
<feature type="region of interest" description="Disordered" evidence="1">
    <location>
        <begin position="80"/>
        <end position="102"/>
    </location>
</feature>
<organism evidence="2 3">
    <name type="scientific">Prunus armeniaca</name>
    <name type="common">Apricot</name>
    <name type="synonym">Armeniaca vulgaris</name>
    <dbReference type="NCBI Taxonomy" id="36596"/>
    <lineage>
        <taxon>Eukaryota</taxon>
        <taxon>Viridiplantae</taxon>
        <taxon>Streptophyta</taxon>
        <taxon>Embryophyta</taxon>
        <taxon>Tracheophyta</taxon>
        <taxon>Spermatophyta</taxon>
        <taxon>Magnoliopsida</taxon>
        <taxon>eudicotyledons</taxon>
        <taxon>Gunneridae</taxon>
        <taxon>Pentapetalae</taxon>
        <taxon>rosids</taxon>
        <taxon>fabids</taxon>
        <taxon>Rosales</taxon>
        <taxon>Rosaceae</taxon>
        <taxon>Amygdaloideae</taxon>
        <taxon>Amygdaleae</taxon>
        <taxon>Prunus</taxon>
    </lineage>
</organism>
<gene>
    <name evidence="2" type="ORF">CURHAP_LOCUS30753</name>
</gene>
<evidence type="ECO:0000256" key="1">
    <source>
        <dbReference type="SAM" id="MobiDB-lite"/>
    </source>
</evidence>